<gene>
    <name evidence="1" type="ORF">PO878_18765</name>
</gene>
<name>A0AAE9Y506_9ACTN</name>
<keyword evidence="2" id="KW-1185">Reference proteome</keyword>
<evidence type="ECO:0000313" key="1">
    <source>
        <dbReference type="EMBL" id="WCO66544.1"/>
    </source>
</evidence>
<dbReference type="Proteomes" id="UP001216390">
    <property type="component" value="Chromosome"/>
</dbReference>
<proteinExistence type="predicted"/>
<organism evidence="1 2">
    <name type="scientific">Iamia majanohamensis</name>
    <dbReference type="NCBI Taxonomy" id="467976"/>
    <lineage>
        <taxon>Bacteria</taxon>
        <taxon>Bacillati</taxon>
        <taxon>Actinomycetota</taxon>
        <taxon>Acidimicrobiia</taxon>
        <taxon>Acidimicrobiales</taxon>
        <taxon>Iamiaceae</taxon>
        <taxon>Iamia</taxon>
    </lineage>
</organism>
<sequence length="158" mass="16510">MEVLVVHGAGRWDAAGPGRTVGAALAARGLQVDVASVDGAPDPSTYDALVVVGLQHRERWDHHLRQVLRQRAHALRTMPVWLVGVVPAGARSTVRVTAPVSDLGRLGRRVRARGVVTLDLDRAGVRPPVAGVAPETAHDHLAGFAAAVASELDGLAAV</sequence>
<protein>
    <submittedName>
        <fullName evidence="1">Flavodoxin domain-containing protein</fullName>
    </submittedName>
</protein>
<accession>A0AAE9Y506</accession>
<evidence type="ECO:0000313" key="2">
    <source>
        <dbReference type="Proteomes" id="UP001216390"/>
    </source>
</evidence>
<dbReference type="RefSeq" id="WP_272736067.1">
    <property type="nucleotide sequence ID" value="NZ_CP116942.1"/>
</dbReference>
<dbReference type="KEGG" id="ima:PO878_18765"/>
<dbReference type="AlphaFoldDB" id="A0AAE9Y506"/>
<dbReference type="EMBL" id="CP116942">
    <property type="protein sequence ID" value="WCO66544.1"/>
    <property type="molecule type" value="Genomic_DNA"/>
</dbReference>
<reference evidence="1" key="1">
    <citation type="submission" date="2023-01" db="EMBL/GenBank/DDBJ databases">
        <title>The diversity of Class Acidimicrobiia in South China Sea sediment environments and the proposal of Iamia marina sp. nov., a novel species of the genus Iamia.</title>
        <authorList>
            <person name="He Y."/>
            <person name="Tian X."/>
        </authorList>
    </citation>
    <scope>NUCLEOTIDE SEQUENCE</scope>
    <source>
        <strain evidence="1">DSM 19957</strain>
    </source>
</reference>